<dbReference type="GO" id="GO:0000049">
    <property type="term" value="F:tRNA binding"/>
    <property type="evidence" value="ECO:0007669"/>
    <property type="project" value="UniProtKB-UniRule"/>
</dbReference>
<evidence type="ECO:0000256" key="8">
    <source>
        <dbReference type="ARBA" id="ARBA00051897"/>
    </source>
</evidence>
<dbReference type="InParanoid" id="D3AVI8"/>
<evidence type="ECO:0000256" key="2">
    <source>
        <dbReference type="ARBA" id="ARBA00022603"/>
    </source>
</evidence>
<feature type="domain" description="C3H1-type" evidence="12">
    <location>
        <begin position="634"/>
        <end position="662"/>
    </location>
</feature>
<dbReference type="Proteomes" id="UP000001396">
    <property type="component" value="Unassembled WGS sequence"/>
</dbReference>
<comment type="catalytic activity">
    <reaction evidence="8">
        <text>guanosine(26) in tRNA + 2 S-adenosyl-L-methionine = N(2)-dimethylguanosine(26) in tRNA + 2 S-adenosyl-L-homocysteine + 2 H(+)</text>
        <dbReference type="Rhea" id="RHEA:43140"/>
        <dbReference type="Rhea" id="RHEA-COMP:10359"/>
        <dbReference type="Rhea" id="RHEA-COMP:10360"/>
        <dbReference type="ChEBI" id="CHEBI:15378"/>
        <dbReference type="ChEBI" id="CHEBI:57856"/>
        <dbReference type="ChEBI" id="CHEBI:59789"/>
        <dbReference type="ChEBI" id="CHEBI:74269"/>
        <dbReference type="ChEBI" id="CHEBI:74513"/>
        <dbReference type="EC" id="2.1.1.216"/>
    </reaction>
</comment>
<feature type="compositionally biased region" description="Basic and acidic residues" evidence="11">
    <location>
        <begin position="660"/>
        <end position="670"/>
    </location>
</feature>
<dbReference type="AlphaFoldDB" id="D3AVI8"/>
<dbReference type="FunCoup" id="D3AVI8">
    <property type="interactions" value="1018"/>
</dbReference>
<evidence type="ECO:0000256" key="3">
    <source>
        <dbReference type="ARBA" id="ARBA00022679"/>
    </source>
</evidence>
<comment type="similarity">
    <text evidence="10">Belongs to the class I-like SAM-binding methyltransferase superfamily. Trm1 family.</text>
</comment>
<evidence type="ECO:0000256" key="1">
    <source>
        <dbReference type="ARBA" id="ARBA00022555"/>
    </source>
</evidence>
<dbReference type="InterPro" id="IPR042296">
    <property type="entry name" value="tRNA_met_Trm1_C"/>
</dbReference>
<dbReference type="SUPFAM" id="SSF53335">
    <property type="entry name" value="S-adenosyl-L-methionine-dependent methyltransferases"/>
    <property type="match status" value="1"/>
</dbReference>
<dbReference type="PANTHER" id="PTHR10631">
    <property type="entry name" value="N 2 ,N 2 -DIMETHYLGUANOSINE TRNA METHYLTRANSFERASE"/>
    <property type="match status" value="1"/>
</dbReference>
<feature type="region of interest" description="Disordered" evidence="11">
    <location>
        <begin position="574"/>
        <end position="683"/>
    </location>
</feature>
<dbReference type="InterPro" id="IPR029063">
    <property type="entry name" value="SAM-dependent_MTases_sf"/>
</dbReference>
<evidence type="ECO:0000313" key="14">
    <source>
        <dbReference type="Proteomes" id="UP000001396"/>
    </source>
</evidence>
<evidence type="ECO:0000256" key="9">
    <source>
        <dbReference type="PROSITE-ProRule" id="PRU00723"/>
    </source>
</evidence>
<sequence>MIHLIRKIQIQITPTNTSNTINLINYNCRQLQQQKVNQNIIRNNNNNNINNFIIRGSQGNHSLYHSYSTSNKSIKTDNNNNNNSSYFKSLKNLYKNIIGDQEMDTTTTTTATTSTPEVDAMKVENENNNNNGTESTIVSIKENTTTIQYNSKNEVFYNPVQEFNRDLSIMMIKLFIEQRNKELADKKKPPKKIRILEALSATGLRSIRYAKEIEGVEQILSNDIEEAAVKSIEKNRDLNGVDANLLVPNLGDATMVMYQHRDPLKQFDVIDVDPYGAPSNFLDGAVQAVAEGGLLCVTATDSAVLCGNHPEACYHKYSSVPLKGDFCHEMGIRILLHTIETHANRYKRHIVPVLSLSIDFYIRVFVRVYTSALECKRSFSKLANIYSCVGCGSYNIAPLGIIEEEGRSIKYKLPILSKFVDSTNCKYCTKLLQVAGPFWNRPIHDKEVCKAGLKHIEDHPNAFNTCKRMFGVLTSAYEELADVPFYFRSDHFTSVLHTSTPPVATIRSALLNAGYKVSSSHVQAVIKTNAPFDFMWDIWRTYAKTNPPKNTSPTSPAHFILSKEPTHKIDFTMHPQAHGETPSVPKYLPNPKENWGPGSRAGKKSAESHEMVTIAQKRKMNQGKYTKDKKSRKDFSHVQCPSMVNKGECTKGGNCRYSHKTKEELEKENTATELNQTEQENKV</sequence>
<keyword evidence="2 10" id="KW-0489">Methyltransferase</keyword>
<dbReference type="GO" id="GO:0160104">
    <property type="term" value="F:tRNA (guanine(26)-N2)-dimethyltransferase activity"/>
    <property type="evidence" value="ECO:0007669"/>
    <property type="project" value="UniProtKB-EC"/>
</dbReference>
<feature type="compositionally biased region" description="Basic and acidic residues" evidence="11">
    <location>
        <begin position="625"/>
        <end position="636"/>
    </location>
</feature>
<feature type="compositionally biased region" description="Polar residues" evidence="11">
    <location>
        <begin position="671"/>
        <end position="683"/>
    </location>
</feature>
<dbReference type="EMBL" id="ADBJ01000002">
    <property type="protein sequence ID" value="EFA86311.1"/>
    <property type="molecule type" value="Genomic_DNA"/>
</dbReference>
<dbReference type="FunFam" id="3.40.50.150:FF:000051">
    <property type="entry name" value="tRNA (guanine(26)-N(2))-dimethyltransferase"/>
    <property type="match status" value="1"/>
</dbReference>
<keyword evidence="14" id="KW-1185">Reference proteome</keyword>
<evidence type="ECO:0000256" key="4">
    <source>
        <dbReference type="ARBA" id="ARBA00022691"/>
    </source>
</evidence>
<evidence type="ECO:0000256" key="10">
    <source>
        <dbReference type="PROSITE-ProRule" id="PRU00958"/>
    </source>
</evidence>
<keyword evidence="6 10" id="KW-0694">RNA-binding</keyword>
<evidence type="ECO:0000256" key="6">
    <source>
        <dbReference type="ARBA" id="ARBA00022884"/>
    </source>
</evidence>
<keyword evidence="9" id="KW-0862">Zinc</keyword>
<organism evidence="13 14">
    <name type="scientific">Heterostelium pallidum (strain ATCC 26659 / Pp 5 / PN500)</name>
    <name type="common">Cellular slime mold</name>
    <name type="synonym">Polysphondylium pallidum</name>
    <dbReference type="NCBI Taxonomy" id="670386"/>
    <lineage>
        <taxon>Eukaryota</taxon>
        <taxon>Amoebozoa</taxon>
        <taxon>Evosea</taxon>
        <taxon>Eumycetozoa</taxon>
        <taxon>Dictyostelia</taxon>
        <taxon>Acytosteliales</taxon>
        <taxon>Acytosteliaceae</taxon>
        <taxon>Heterostelium</taxon>
    </lineage>
</organism>
<dbReference type="GO" id="GO:0005634">
    <property type="term" value="C:nucleus"/>
    <property type="evidence" value="ECO:0007669"/>
    <property type="project" value="TreeGrafter"/>
</dbReference>
<evidence type="ECO:0000313" key="13">
    <source>
        <dbReference type="EMBL" id="EFA86311.1"/>
    </source>
</evidence>
<dbReference type="GeneID" id="31355635"/>
<keyword evidence="1 10" id="KW-0820">tRNA-binding</keyword>
<dbReference type="FunFam" id="3.30.56.70:FF:000001">
    <property type="entry name" value="tRNA (guanine(26)-N(2))-dimethyltransferase"/>
    <property type="match status" value="1"/>
</dbReference>
<keyword evidence="9" id="KW-0863">Zinc-finger</keyword>
<dbReference type="STRING" id="670386.D3AVI8"/>
<protein>
    <recommendedName>
        <fullName evidence="7">tRNA (guanine(26)-N(2))-dimethyltransferase</fullName>
        <ecNumber evidence="7">2.1.1.216</ecNumber>
    </recommendedName>
</protein>
<dbReference type="PROSITE" id="PS50103">
    <property type="entry name" value="ZF_C3H1"/>
    <property type="match status" value="1"/>
</dbReference>
<comment type="caution">
    <text evidence="13">The sequence shown here is derived from an EMBL/GenBank/DDBJ whole genome shotgun (WGS) entry which is preliminary data.</text>
</comment>
<dbReference type="PANTHER" id="PTHR10631:SF3">
    <property type="entry name" value="TRNA (GUANINE(26)-N(2))-DIMETHYLTRANSFERASE"/>
    <property type="match status" value="1"/>
</dbReference>
<keyword evidence="4 10" id="KW-0949">S-adenosyl-L-methionine</keyword>
<dbReference type="Pfam" id="PF02005">
    <property type="entry name" value="TRM"/>
    <property type="match status" value="1"/>
</dbReference>
<dbReference type="Gene3D" id="3.40.50.150">
    <property type="entry name" value="Vaccinia Virus protein VP39"/>
    <property type="match status" value="1"/>
</dbReference>
<accession>D3AVI8</accession>
<proteinExistence type="inferred from homology"/>
<dbReference type="PROSITE" id="PS51626">
    <property type="entry name" value="SAM_MT_TRM1"/>
    <property type="match status" value="1"/>
</dbReference>
<dbReference type="NCBIfam" id="TIGR00308">
    <property type="entry name" value="TRM1"/>
    <property type="match status" value="1"/>
</dbReference>
<evidence type="ECO:0000256" key="5">
    <source>
        <dbReference type="ARBA" id="ARBA00022694"/>
    </source>
</evidence>
<keyword evidence="5 10" id="KW-0819">tRNA processing</keyword>
<evidence type="ECO:0000259" key="12">
    <source>
        <dbReference type="PROSITE" id="PS50103"/>
    </source>
</evidence>
<gene>
    <name evidence="13" type="ORF">PPL_00101</name>
</gene>
<reference evidence="13 14" key="1">
    <citation type="journal article" date="2011" name="Genome Res.">
        <title>Phylogeny-wide analysis of social amoeba genomes highlights ancient origins for complex intercellular communication.</title>
        <authorList>
            <person name="Heidel A.J."/>
            <person name="Lawal H.M."/>
            <person name="Felder M."/>
            <person name="Schilde C."/>
            <person name="Helps N.R."/>
            <person name="Tunggal B."/>
            <person name="Rivero F."/>
            <person name="John U."/>
            <person name="Schleicher M."/>
            <person name="Eichinger L."/>
            <person name="Platzer M."/>
            <person name="Noegel A.A."/>
            <person name="Schaap P."/>
            <person name="Gloeckner G."/>
        </authorList>
    </citation>
    <scope>NUCLEOTIDE SEQUENCE [LARGE SCALE GENOMIC DNA]</scope>
    <source>
        <strain evidence="14">ATCC 26659 / Pp 5 / PN500</strain>
    </source>
</reference>
<feature type="zinc finger region" description="C3H1-type" evidence="9">
    <location>
        <begin position="634"/>
        <end position="662"/>
    </location>
</feature>
<dbReference type="EC" id="2.1.1.216" evidence="7"/>
<dbReference type="InterPro" id="IPR000571">
    <property type="entry name" value="Znf_CCCH"/>
</dbReference>
<dbReference type="Gene3D" id="3.30.56.70">
    <property type="entry name" value="N2,N2-dimethylguanosine tRNA methyltransferase, C-terminal domain"/>
    <property type="match status" value="1"/>
</dbReference>
<evidence type="ECO:0000256" key="7">
    <source>
        <dbReference type="ARBA" id="ARBA00039099"/>
    </source>
</evidence>
<dbReference type="GO" id="GO:0002940">
    <property type="term" value="P:tRNA N2-guanine methylation"/>
    <property type="evidence" value="ECO:0007669"/>
    <property type="project" value="TreeGrafter"/>
</dbReference>
<dbReference type="GO" id="GO:0008270">
    <property type="term" value="F:zinc ion binding"/>
    <property type="evidence" value="ECO:0007669"/>
    <property type="project" value="UniProtKB-KW"/>
</dbReference>
<keyword evidence="3 10" id="KW-0808">Transferase</keyword>
<evidence type="ECO:0000256" key="11">
    <source>
        <dbReference type="SAM" id="MobiDB-lite"/>
    </source>
</evidence>
<dbReference type="OMA" id="PNPTPYW"/>
<name>D3AVI8_HETP5</name>
<dbReference type="InterPro" id="IPR002905">
    <property type="entry name" value="Trm1"/>
</dbReference>
<dbReference type="RefSeq" id="XP_020438416.1">
    <property type="nucleotide sequence ID" value="XM_020571142.1"/>
</dbReference>
<keyword evidence="9" id="KW-0479">Metal-binding</keyword>